<dbReference type="Proteomes" id="UP001438707">
    <property type="component" value="Unassembled WGS sequence"/>
</dbReference>
<protein>
    <recommendedName>
        <fullName evidence="2">Thioredoxin domain-containing protein</fullName>
    </recommendedName>
</protein>
<gene>
    <name evidence="3" type="ORF">WJX74_010350</name>
</gene>
<name>A0AAW1QJ28_9CHLO</name>
<comment type="caution">
    <text evidence="3">The sequence shown here is derived from an EMBL/GenBank/DDBJ whole genome shotgun (WGS) entry which is preliminary data.</text>
</comment>
<accession>A0AAW1QJ28</accession>
<dbReference type="PANTHER" id="PTHR46115">
    <property type="entry name" value="THIOREDOXIN-LIKE PROTEIN 1"/>
    <property type="match status" value="1"/>
</dbReference>
<dbReference type="SUPFAM" id="SSF52833">
    <property type="entry name" value="Thioredoxin-like"/>
    <property type="match status" value="1"/>
</dbReference>
<reference evidence="3 4" key="1">
    <citation type="journal article" date="2024" name="Nat. Commun.">
        <title>Phylogenomics reveals the evolutionary origins of lichenization in chlorophyte algae.</title>
        <authorList>
            <person name="Puginier C."/>
            <person name="Libourel C."/>
            <person name="Otte J."/>
            <person name="Skaloud P."/>
            <person name="Haon M."/>
            <person name="Grisel S."/>
            <person name="Petersen M."/>
            <person name="Berrin J.G."/>
            <person name="Delaux P.M."/>
            <person name="Dal Grande F."/>
            <person name="Keller J."/>
        </authorList>
    </citation>
    <scope>NUCLEOTIDE SEQUENCE [LARGE SCALE GENOMIC DNA]</scope>
    <source>
        <strain evidence="3 4">SAG 2145</strain>
    </source>
</reference>
<dbReference type="FunFam" id="3.40.30.10:FF:000245">
    <property type="entry name" value="Thioredoxin"/>
    <property type="match status" value="1"/>
</dbReference>
<evidence type="ECO:0000256" key="1">
    <source>
        <dbReference type="ARBA" id="ARBA00023157"/>
    </source>
</evidence>
<evidence type="ECO:0000259" key="2">
    <source>
        <dbReference type="PROSITE" id="PS51352"/>
    </source>
</evidence>
<dbReference type="InterPro" id="IPR013766">
    <property type="entry name" value="Thioredoxin_domain"/>
</dbReference>
<proteinExistence type="predicted"/>
<dbReference type="AlphaFoldDB" id="A0AAW1QJ28"/>
<dbReference type="CDD" id="cd02947">
    <property type="entry name" value="TRX_family"/>
    <property type="match status" value="1"/>
</dbReference>
<keyword evidence="4" id="KW-1185">Reference proteome</keyword>
<dbReference type="InterPro" id="IPR036249">
    <property type="entry name" value="Thioredoxin-like_sf"/>
</dbReference>
<feature type="domain" description="Thioredoxin" evidence="2">
    <location>
        <begin position="13"/>
        <end position="136"/>
    </location>
</feature>
<dbReference type="Pfam" id="PF00085">
    <property type="entry name" value="Thioredoxin"/>
    <property type="match status" value="1"/>
</dbReference>
<sequence>MLLASGRRVLLSGRVSNLARGFAEAQASGRVKELRSNQDFTAALNGSSGQLSVIDFTAAWCGPCKVMAPIYAALSEKYTTVSFYKADIDDDTILDSVAAQDVQAVPTFTFHKGGKKLAAVTGADPSQIKKLLEEHQ</sequence>
<dbReference type="PROSITE" id="PS00194">
    <property type="entry name" value="THIOREDOXIN_1"/>
    <property type="match status" value="1"/>
</dbReference>
<dbReference type="PROSITE" id="PS51352">
    <property type="entry name" value="THIOREDOXIN_2"/>
    <property type="match status" value="1"/>
</dbReference>
<dbReference type="PRINTS" id="PR00421">
    <property type="entry name" value="THIOREDOXIN"/>
</dbReference>
<keyword evidence="1" id="KW-1015">Disulfide bond</keyword>
<dbReference type="Gene3D" id="3.40.30.10">
    <property type="entry name" value="Glutaredoxin"/>
    <property type="match status" value="1"/>
</dbReference>
<evidence type="ECO:0000313" key="3">
    <source>
        <dbReference type="EMBL" id="KAK9821404.1"/>
    </source>
</evidence>
<evidence type="ECO:0000313" key="4">
    <source>
        <dbReference type="Proteomes" id="UP001438707"/>
    </source>
</evidence>
<dbReference type="EMBL" id="JALJOS010000038">
    <property type="protein sequence ID" value="KAK9821404.1"/>
    <property type="molecule type" value="Genomic_DNA"/>
</dbReference>
<organism evidence="3 4">
    <name type="scientific">Apatococcus lobatus</name>
    <dbReference type="NCBI Taxonomy" id="904363"/>
    <lineage>
        <taxon>Eukaryota</taxon>
        <taxon>Viridiplantae</taxon>
        <taxon>Chlorophyta</taxon>
        <taxon>core chlorophytes</taxon>
        <taxon>Trebouxiophyceae</taxon>
        <taxon>Chlorellales</taxon>
        <taxon>Chlorellaceae</taxon>
        <taxon>Apatococcus</taxon>
    </lineage>
</organism>
<dbReference type="InterPro" id="IPR017937">
    <property type="entry name" value="Thioredoxin_CS"/>
</dbReference>